<dbReference type="GO" id="GO:0000155">
    <property type="term" value="F:phosphorelay sensor kinase activity"/>
    <property type="evidence" value="ECO:0007669"/>
    <property type="project" value="InterPro"/>
</dbReference>
<dbReference type="GO" id="GO:0016020">
    <property type="term" value="C:membrane"/>
    <property type="evidence" value="ECO:0007669"/>
    <property type="project" value="InterPro"/>
</dbReference>
<dbReference type="Proteomes" id="UP000199321">
    <property type="component" value="Unassembled WGS sequence"/>
</dbReference>
<sequence>MKNLPYVLLFTSFFLISIGHAQQKEIDSIKQLLELEPAKDSLRVRRLLDISYLKRTSTSKNSGPILEEAIALSKDLKNTFLEGTSRRYLAQHYRRLGNFEESLRESIESVKLLDASKAPKADRMLSYSDLAISYQNTNFLEEALAMTLKNLEEVKDDPVTPGKGRFYFDVGNAYNHLADYKNAEIYYNQAIAICEQTDFTYGKMLMTGTLAAMFRVQKKYELSKQKFNESLPFFKKIGDNRSVASSTYQLAQIETMQGNHLAALPLLEEALALYEELGSLLYRQEINQQLYITHSILGQQEKADAANQLYSAARDSINSQEDKKRIVEMQTKYETEKIEAEKETAEATAALAEEKSIRNRNLLIGTALIAGLILLSSALYFSRIKAKKNAEIITLELHETQKRLALEKQYRDSELKALKAQMNPHFIFNALNSIQEYIILNKKNLAGDYLGKFADLIRTYLKHSDAGTLSIHDEIDSLQMYLDLEALRFEDTFTYMFTVSEKIDKEQLHIPTMLIQPYVENAIKHGLLHRKTDRKLSICFTKETEGSITCSIEDNGVGRERASEIQAQNKNLHTPFATKATENRLNLLNYNKQRKIGVEIIDLFEEDVSAKGTRVLLNIPTTTNQL</sequence>
<feature type="repeat" description="TPR" evidence="1">
    <location>
        <begin position="164"/>
        <end position="197"/>
    </location>
</feature>
<dbReference type="SMART" id="SM00028">
    <property type="entry name" value="TPR"/>
    <property type="match status" value="2"/>
</dbReference>
<evidence type="ECO:0000313" key="6">
    <source>
        <dbReference type="Proteomes" id="UP000199321"/>
    </source>
</evidence>
<dbReference type="RefSeq" id="WP_093141057.1">
    <property type="nucleotide sequence ID" value="NZ_BMWO01000001.1"/>
</dbReference>
<reference evidence="5 6" key="1">
    <citation type="submission" date="2016-10" db="EMBL/GenBank/DDBJ databases">
        <authorList>
            <person name="de Groot N.N."/>
        </authorList>
    </citation>
    <scope>NUCLEOTIDE SEQUENCE [LARGE SCALE GENOMIC DNA]</scope>
    <source>
        <strain evidence="5 6">DSM 16195</strain>
    </source>
</reference>
<name>A0A1G7DF11_9FLAO</name>
<feature type="domain" description="Signal transduction histidine kinase internal region" evidence="4">
    <location>
        <begin position="413"/>
        <end position="493"/>
    </location>
</feature>
<dbReference type="InterPro" id="IPR011990">
    <property type="entry name" value="TPR-like_helical_dom_sf"/>
</dbReference>
<keyword evidence="2" id="KW-0175">Coiled coil</keyword>
<dbReference type="Gene3D" id="1.25.40.10">
    <property type="entry name" value="Tetratricopeptide repeat domain"/>
    <property type="match status" value="1"/>
</dbReference>
<dbReference type="STRING" id="227084.SAMN05421855_101913"/>
<gene>
    <name evidence="5" type="ORF">SAMN05421855_101913</name>
</gene>
<keyword evidence="3" id="KW-0472">Membrane</keyword>
<dbReference type="PROSITE" id="PS50005">
    <property type="entry name" value="TPR"/>
    <property type="match status" value="1"/>
</dbReference>
<keyword evidence="3" id="KW-0812">Transmembrane</keyword>
<protein>
    <submittedName>
        <fullName evidence="5">Tetratricopeptide repeat-containing protein</fullName>
    </submittedName>
</protein>
<dbReference type="Pfam" id="PF06580">
    <property type="entry name" value="His_kinase"/>
    <property type="match status" value="1"/>
</dbReference>
<keyword evidence="6" id="KW-1185">Reference proteome</keyword>
<keyword evidence="3" id="KW-1133">Transmembrane helix</keyword>
<evidence type="ECO:0000256" key="1">
    <source>
        <dbReference type="PROSITE-ProRule" id="PRU00339"/>
    </source>
</evidence>
<dbReference type="AlphaFoldDB" id="A0A1G7DF11"/>
<dbReference type="Gene3D" id="3.30.565.10">
    <property type="entry name" value="Histidine kinase-like ATPase, C-terminal domain"/>
    <property type="match status" value="1"/>
</dbReference>
<dbReference type="SUPFAM" id="SSF48452">
    <property type="entry name" value="TPR-like"/>
    <property type="match status" value="2"/>
</dbReference>
<dbReference type="Pfam" id="PF13424">
    <property type="entry name" value="TPR_12"/>
    <property type="match status" value="1"/>
</dbReference>
<feature type="coiled-coil region" evidence="2">
    <location>
        <begin position="326"/>
        <end position="355"/>
    </location>
</feature>
<proteinExistence type="predicted"/>
<dbReference type="InterPro" id="IPR036890">
    <property type="entry name" value="HATPase_C_sf"/>
</dbReference>
<dbReference type="EMBL" id="FNBA01000001">
    <property type="protein sequence ID" value="SDE49596.1"/>
    <property type="molecule type" value="Genomic_DNA"/>
</dbReference>
<dbReference type="OrthoDB" id="6190788at2"/>
<evidence type="ECO:0000313" key="5">
    <source>
        <dbReference type="EMBL" id="SDE49596.1"/>
    </source>
</evidence>
<dbReference type="PANTHER" id="PTHR34220:SF7">
    <property type="entry name" value="SENSOR HISTIDINE KINASE YPDA"/>
    <property type="match status" value="1"/>
</dbReference>
<dbReference type="InterPro" id="IPR019734">
    <property type="entry name" value="TPR_rpt"/>
</dbReference>
<evidence type="ECO:0000259" key="4">
    <source>
        <dbReference type="Pfam" id="PF06580"/>
    </source>
</evidence>
<feature type="transmembrane region" description="Helical" evidence="3">
    <location>
        <begin position="362"/>
        <end position="381"/>
    </location>
</feature>
<evidence type="ECO:0000256" key="2">
    <source>
        <dbReference type="SAM" id="Coils"/>
    </source>
</evidence>
<accession>A0A1G7DF11</accession>
<keyword evidence="1" id="KW-0802">TPR repeat</keyword>
<dbReference type="SUPFAM" id="SSF55874">
    <property type="entry name" value="ATPase domain of HSP90 chaperone/DNA topoisomerase II/histidine kinase"/>
    <property type="match status" value="1"/>
</dbReference>
<evidence type="ECO:0000256" key="3">
    <source>
        <dbReference type="SAM" id="Phobius"/>
    </source>
</evidence>
<dbReference type="PANTHER" id="PTHR34220">
    <property type="entry name" value="SENSOR HISTIDINE KINASE YPDA"/>
    <property type="match status" value="1"/>
</dbReference>
<organism evidence="5 6">
    <name type="scientific">Ulvibacter litoralis</name>
    <dbReference type="NCBI Taxonomy" id="227084"/>
    <lineage>
        <taxon>Bacteria</taxon>
        <taxon>Pseudomonadati</taxon>
        <taxon>Bacteroidota</taxon>
        <taxon>Flavobacteriia</taxon>
        <taxon>Flavobacteriales</taxon>
        <taxon>Flavobacteriaceae</taxon>
        <taxon>Ulvibacter</taxon>
    </lineage>
</organism>
<dbReference type="InterPro" id="IPR050640">
    <property type="entry name" value="Bact_2-comp_sensor_kinase"/>
</dbReference>
<dbReference type="InterPro" id="IPR010559">
    <property type="entry name" value="Sig_transdc_His_kin_internal"/>
</dbReference>